<feature type="signal peptide" evidence="1">
    <location>
        <begin position="1"/>
        <end position="22"/>
    </location>
</feature>
<feature type="chain" id="PRO_5014090260" evidence="1">
    <location>
        <begin position="23"/>
        <end position="233"/>
    </location>
</feature>
<dbReference type="AlphaFoldDB" id="F6WT77"/>
<accession>F6WT77</accession>
<reference evidence="3" key="1">
    <citation type="journal article" date="2002" name="Science">
        <title>The draft genome of Ciona intestinalis: insights into chordate and vertebrate origins.</title>
        <authorList>
            <person name="Dehal P."/>
            <person name="Satou Y."/>
            <person name="Campbell R.K."/>
            <person name="Chapman J."/>
            <person name="Degnan B."/>
            <person name="De Tomaso A."/>
            <person name="Davidson B."/>
            <person name="Di Gregorio A."/>
            <person name="Gelpke M."/>
            <person name="Goodstein D.M."/>
            <person name="Harafuji N."/>
            <person name="Hastings K.E."/>
            <person name="Ho I."/>
            <person name="Hotta K."/>
            <person name="Huang W."/>
            <person name="Kawashima T."/>
            <person name="Lemaire P."/>
            <person name="Martinez D."/>
            <person name="Meinertzhagen I.A."/>
            <person name="Necula S."/>
            <person name="Nonaka M."/>
            <person name="Putnam N."/>
            <person name="Rash S."/>
            <person name="Saiga H."/>
            <person name="Satake M."/>
            <person name="Terry A."/>
            <person name="Yamada L."/>
            <person name="Wang H.G."/>
            <person name="Awazu S."/>
            <person name="Azumi K."/>
            <person name="Boore J."/>
            <person name="Branno M."/>
            <person name="Chin-Bow S."/>
            <person name="DeSantis R."/>
            <person name="Doyle S."/>
            <person name="Francino P."/>
            <person name="Keys D.N."/>
            <person name="Haga S."/>
            <person name="Hayashi H."/>
            <person name="Hino K."/>
            <person name="Imai K.S."/>
            <person name="Inaba K."/>
            <person name="Kano S."/>
            <person name="Kobayashi K."/>
            <person name="Kobayashi M."/>
            <person name="Lee B.I."/>
            <person name="Makabe K.W."/>
            <person name="Manohar C."/>
            <person name="Matassi G."/>
            <person name="Medina M."/>
            <person name="Mochizuki Y."/>
            <person name="Mount S."/>
            <person name="Morishita T."/>
            <person name="Miura S."/>
            <person name="Nakayama A."/>
            <person name="Nishizaka S."/>
            <person name="Nomoto H."/>
            <person name="Ohta F."/>
            <person name="Oishi K."/>
            <person name="Rigoutsos I."/>
            <person name="Sano M."/>
            <person name="Sasaki A."/>
            <person name="Sasakura Y."/>
            <person name="Shoguchi E."/>
            <person name="Shin-i T."/>
            <person name="Spagnuolo A."/>
            <person name="Stainier D."/>
            <person name="Suzuki M.M."/>
            <person name="Tassy O."/>
            <person name="Takatori N."/>
            <person name="Tokuoka M."/>
            <person name="Yagi K."/>
            <person name="Yoshizaki F."/>
            <person name="Wada S."/>
            <person name="Zhang C."/>
            <person name="Hyatt P.D."/>
            <person name="Larimer F."/>
            <person name="Detter C."/>
            <person name="Doggett N."/>
            <person name="Glavina T."/>
            <person name="Hawkins T."/>
            <person name="Richardson P."/>
            <person name="Lucas S."/>
            <person name="Kohara Y."/>
            <person name="Levine M."/>
            <person name="Satoh N."/>
            <person name="Rokhsar D.S."/>
        </authorList>
    </citation>
    <scope>NUCLEOTIDE SEQUENCE [LARGE SCALE GENOMIC DNA]</scope>
</reference>
<reference evidence="2" key="3">
    <citation type="submission" date="2025-08" db="UniProtKB">
        <authorList>
            <consortium name="Ensembl"/>
        </authorList>
    </citation>
    <scope>IDENTIFICATION</scope>
</reference>
<accession>A0A1W2WLH7</accession>
<proteinExistence type="predicted"/>
<dbReference type="EMBL" id="EAAA01002245">
    <property type="status" value="NOT_ANNOTATED_CDS"/>
    <property type="molecule type" value="Genomic_DNA"/>
</dbReference>
<reference evidence="2" key="4">
    <citation type="submission" date="2025-09" db="UniProtKB">
        <authorList>
            <consortium name="Ensembl"/>
        </authorList>
    </citation>
    <scope>IDENTIFICATION</scope>
</reference>
<dbReference type="Proteomes" id="UP000008144">
    <property type="component" value="Chromosome 6"/>
</dbReference>
<dbReference type="RefSeq" id="XP_002130697.1">
    <property type="nucleotide sequence ID" value="XM_002130661.4"/>
</dbReference>
<dbReference type="GeneID" id="100183869"/>
<evidence type="ECO:0000313" key="2">
    <source>
        <dbReference type="Ensembl" id="ENSCINP00000004059.3"/>
    </source>
</evidence>
<keyword evidence="1" id="KW-0732">Signal</keyword>
<dbReference type="PANTHER" id="PTHR34721:SF3">
    <property type="entry name" value="ACTIVIN_RECP DOMAIN-CONTAINING PROTEIN-RELATED"/>
    <property type="match status" value="1"/>
</dbReference>
<reference evidence="2" key="2">
    <citation type="journal article" date="2008" name="Genome Biol.">
        <title>Improved genome assembly and evidence-based global gene model set for the chordate Ciona intestinalis: new insight into intron and operon populations.</title>
        <authorList>
            <person name="Satou Y."/>
            <person name="Mineta K."/>
            <person name="Ogasawara M."/>
            <person name="Sasakura Y."/>
            <person name="Shoguchi E."/>
            <person name="Ueno K."/>
            <person name="Yamada L."/>
            <person name="Matsumoto J."/>
            <person name="Wasserscheid J."/>
            <person name="Dewar K."/>
            <person name="Wiley G.B."/>
            <person name="Macmil S.L."/>
            <person name="Roe B.A."/>
            <person name="Zeller R.W."/>
            <person name="Hastings K.E."/>
            <person name="Lemaire P."/>
            <person name="Lindquist E."/>
            <person name="Endo T."/>
            <person name="Hotta K."/>
            <person name="Inaba K."/>
        </authorList>
    </citation>
    <scope>NUCLEOTIDE SEQUENCE [LARGE SCALE GENOMIC DNA]</scope>
    <source>
        <strain evidence="2">wild type</strain>
    </source>
</reference>
<dbReference type="InParanoid" id="F6WT77"/>
<dbReference type="HOGENOM" id="CLU_1189554_0_0_1"/>
<dbReference type="KEGG" id="cin:100183869"/>
<dbReference type="OMA" id="CANYDAT"/>
<organism evidence="2 3">
    <name type="scientific">Ciona intestinalis</name>
    <name type="common">Transparent sea squirt</name>
    <name type="synonym">Ascidia intestinalis</name>
    <dbReference type="NCBI Taxonomy" id="7719"/>
    <lineage>
        <taxon>Eukaryota</taxon>
        <taxon>Metazoa</taxon>
        <taxon>Chordata</taxon>
        <taxon>Tunicata</taxon>
        <taxon>Ascidiacea</taxon>
        <taxon>Phlebobranchia</taxon>
        <taxon>Cionidae</taxon>
        <taxon>Ciona</taxon>
    </lineage>
</organism>
<gene>
    <name evidence="2" type="primary">LOC100183869</name>
</gene>
<dbReference type="Ensembl" id="ENSCINT00000004059.3">
    <property type="protein sequence ID" value="ENSCINP00000004059.3"/>
    <property type="gene ID" value="ENSCING00000002007.3"/>
</dbReference>
<keyword evidence="3" id="KW-1185">Reference proteome</keyword>
<name>F6WT77_CIOIN</name>
<sequence>MPCGKLSVFICIILSIAPATVGLRCYQNYTVTSFMWSVSHYNIGECNIGNSTVDLSCVRFESRVKALPGFGTVLYGKCVPTSECSEDLCSTLRVDQINPFFRKLSCTASCCSYDGCNGDMATTAASTATTVNATVPTGILTDNRGLALHNITTTEPNVTESEISDVTTDGSPMTSAVTDVTSSRPTKINVHSRVTTSVLDSRDATTQKGGSTNLQVSAKIILSVLSIVLIVVN</sequence>
<evidence type="ECO:0000256" key="1">
    <source>
        <dbReference type="SAM" id="SignalP"/>
    </source>
</evidence>
<dbReference type="GeneTree" id="ENSGT00390000014193"/>
<dbReference type="PANTHER" id="PTHR34721">
    <property type="entry name" value="PROTEIN CBG09734"/>
    <property type="match status" value="1"/>
</dbReference>
<evidence type="ECO:0000313" key="3">
    <source>
        <dbReference type="Proteomes" id="UP000008144"/>
    </source>
</evidence>
<protein>
    <submittedName>
        <fullName evidence="2">Uncharacterized LOC100183869</fullName>
    </submittedName>
</protein>